<dbReference type="AlphaFoldDB" id="B7AUB1"/>
<dbReference type="GO" id="GO:0003700">
    <property type="term" value="F:DNA-binding transcription factor activity"/>
    <property type="evidence" value="ECO:0007669"/>
    <property type="project" value="InterPro"/>
</dbReference>
<evidence type="ECO:0000256" key="1">
    <source>
        <dbReference type="ARBA" id="ARBA00023015"/>
    </source>
</evidence>
<dbReference type="InterPro" id="IPR036388">
    <property type="entry name" value="WH-like_DNA-bd_sf"/>
</dbReference>
<keyword evidence="1" id="KW-0805">Transcription regulation</keyword>
<evidence type="ECO:0000313" key="5">
    <source>
        <dbReference type="EMBL" id="EEC55802.1"/>
    </source>
</evidence>
<dbReference type="InterPro" id="IPR036390">
    <property type="entry name" value="WH_DNA-bd_sf"/>
</dbReference>
<reference evidence="5 6" key="2">
    <citation type="submission" date="2008-11" db="EMBL/GenBank/DDBJ databases">
        <authorList>
            <person name="Fulton L."/>
            <person name="Clifton S."/>
            <person name="Fulton B."/>
            <person name="Xu J."/>
            <person name="Minx P."/>
            <person name="Pepin K.H."/>
            <person name="Johnson M."/>
            <person name="Bhonagiri V."/>
            <person name="Nash W.E."/>
            <person name="Mardis E.R."/>
            <person name="Wilson R.K."/>
        </authorList>
    </citation>
    <scope>NUCLEOTIDE SEQUENCE [LARGE SCALE GENOMIC DNA]</scope>
    <source>
        <strain evidence="5 6">ATCC 43243</strain>
    </source>
</reference>
<accession>B7AUB1</accession>
<dbReference type="HOGENOM" id="CLU_083287_11_1_9"/>
<dbReference type="SUPFAM" id="SSF46785">
    <property type="entry name" value="Winged helix' DNA-binding domain"/>
    <property type="match status" value="1"/>
</dbReference>
<protein>
    <recommendedName>
        <fullName evidence="4">HTH marR-type domain-containing protein</fullName>
    </recommendedName>
</protein>
<sequence length="152" mass="17424">MCQNRMQDNYNILNSILVNLFNDIMGIEEKALIVGEFSDISVTDMHIIEAVGIGEPRTMSQISKLLDVTMGTLTIGINGLVKKGYVERRRGEKDKRVVYATLTDKGHRAYAHHMHFHRNMVEAVMRDLSDDEAEILVRTLKKLDGFFEEIKR</sequence>
<dbReference type="InterPro" id="IPR000835">
    <property type="entry name" value="HTH_MarR-typ"/>
</dbReference>
<keyword evidence="6" id="KW-1185">Reference proteome</keyword>
<dbReference type="Gene3D" id="1.10.10.10">
    <property type="entry name" value="Winged helix-like DNA-binding domain superfamily/Winged helix DNA-binding domain"/>
    <property type="match status" value="1"/>
</dbReference>
<evidence type="ECO:0000259" key="4">
    <source>
        <dbReference type="PROSITE" id="PS50995"/>
    </source>
</evidence>
<evidence type="ECO:0000256" key="2">
    <source>
        <dbReference type="ARBA" id="ARBA00023125"/>
    </source>
</evidence>
<dbReference type="PROSITE" id="PS50995">
    <property type="entry name" value="HTH_MARR_2"/>
    <property type="match status" value="1"/>
</dbReference>
<dbReference type="EMBL" id="ABVQ01000037">
    <property type="protein sequence ID" value="EEC55802.1"/>
    <property type="molecule type" value="Genomic_DNA"/>
</dbReference>
<dbReference type="Pfam" id="PF12802">
    <property type="entry name" value="MarR_2"/>
    <property type="match status" value="1"/>
</dbReference>
<proteinExistence type="predicted"/>
<dbReference type="PANTHER" id="PTHR42756">
    <property type="entry name" value="TRANSCRIPTIONAL REGULATOR, MARR"/>
    <property type="match status" value="1"/>
</dbReference>
<keyword evidence="2" id="KW-0238">DNA-binding</keyword>
<dbReference type="GO" id="GO:0003677">
    <property type="term" value="F:DNA binding"/>
    <property type="evidence" value="ECO:0007669"/>
    <property type="project" value="UniProtKB-KW"/>
</dbReference>
<gene>
    <name evidence="5" type="ORF">BACPEC_02309</name>
</gene>
<evidence type="ECO:0000313" key="6">
    <source>
        <dbReference type="Proteomes" id="UP000003136"/>
    </source>
</evidence>
<dbReference type="PRINTS" id="PR00598">
    <property type="entry name" value="HTHMARR"/>
</dbReference>
<evidence type="ECO:0000256" key="3">
    <source>
        <dbReference type="ARBA" id="ARBA00023163"/>
    </source>
</evidence>
<feature type="domain" description="HTH marR-type" evidence="4">
    <location>
        <begin position="10"/>
        <end position="145"/>
    </location>
</feature>
<dbReference type="STRING" id="483218.BACPEC_02309"/>
<dbReference type="eggNOG" id="COG1846">
    <property type="taxonomic scope" value="Bacteria"/>
</dbReference>
<keyword evidence="3" id="KW-0804">Transcription</keyword>
<name>B7AUB1_9FIRM</name>
<dbReference type="PANTHER" id="PTHR42756:SF1">
    <property type="entry name" value="TRANSCRIPTIONAL REPRESSOR OF EMRAB OPERON"/>
    <property type="match status" value="1"/>
</dbReference>
<reference evidence="5 6" key="1">
    <citation type="submission" date="2008-11" db="EMBL/GenBank/DDBJ databases">
        <title>Draft genome sequence of Bacteroides pectinophilus (ATCC 43243).</title>
        <authorList>
            <person name="Sudarsanam P."/>
            <person name="Ley R."/>
            <person name="Guruge J."/>
            <person name="Turnbaugh P.J."/>
            <person name="Mahowald M."/>
            <person name="Liep D."/>
            <person name="Gordon J."/>
        </authorList>
    </citation>
    <scope>NUCLEOTIDE SEQUENCE [LARGE SCALE GENOMIC DNA]</scope>
    <source>
        <strain evidence="5 6">ATCC 43243</strain>
    </source>
</reference>
<dbReference type="SMART" id="SM00347">
    <property type="entry name" value="HTH_MARR"/>
    <property type="match status" value="1"/>
</dbReference>
<dbReference type="Proteomes" id="UP000003136">
    <property type="component" value="Unassembled WGS sequence"/>
</dbReference>
<organism evidence="5 6">
    <name type="scientific">[Bacteroides] pectinophilus ATCC 43243</name>
    <dbReference type="NCBI Taxonomy" id="483218"/>
    <lineage>
        <taxon>Bacteria</taxon>
        <taxon>Bacillati</taxon>
        <taxon>Bacillota</taxon>
        <taxon>Clostridia</taxon>
        <taxon>Eubacteriales</taxon>
    </lineage>
</organism>